<proteinExistence type="inferred from homology"/>
<evidence type="ECO:0000313" key="5">
    <source>
        <dbReference type="Proteomes" id="UP000799440"/>
    </source>
</evidence>
<comment type="pathway">
    <text evidence="1">Mycotoxin biosynthesis.</text>
</comment>
<evidence type="ECO:0000313" key="4">
    <source>
        <dbReference type="EMBL" id="KAF2750982.1"/>
    </source>
</evidence>
<name>A0A6A6VK31_9PLEO</name>
<protein>
    <recommendedName>
        <fullName evidence="6">Oxidase ustYa</fullName>
    </recommendedName>
</protein>
<keyword evidence="5" id="KW-1185">Reference proteome</keyword>
<comment type="similarity">
    <text evidence="3">Belongs to the ustYa family.</text>
</comment>
<gene>
    <name evidence="4" type="ORF">M011DRAFT_396168</name>
</gene>
<evidence type="ECO:0000256" key="2">
    <source>
        <dbReference type="ARBA" id="ARBA00023002"/>
    </source>
</evidence>
<dbReference type="PANTHER" id="PTHR33365:SF11">
    <property type="entry name" value="TAT PATHWAY SIGNAL SEQUENCE"/>
    <property type="match status" value="1"/>
</dbReference>
<dbReference type="OrthoDB" id="3687641at2759"/>
<dbReference type="PANTHER" id="PTHR33365">
    <property type="entry name" value="YALI0B05434P"/>
    <property type="match status" value="1"/>
</dbReference>
<dbReference type="InterPro" id="IPR021765">
    <property type="entry name" value="UstYa-like"/>
</dbReference>
<reference evidence="4" key="1">
    <citation type="journal article" date="2020" name="Stud. Mycol.">
        <title>101 Dothideomycetes genomes: a test case for predicting lifestyles and emergence of pathogens.</title>
        <authorList>
            <person name="Haridas S."/>
            <person name="Albert R."/>
            <person name="Binder M."/>
            <person name="Bloem J."/>
            <person name="Labutti K."/>
            <person name="Salamov A."/>
            <person name="Andreopoulos B."/>
            <person name="Baker S."/>
            <person name="Barry K."/>
            <person name="Bills G."/>
            <person name="Bluhm B."/>
            <person name="Cannon C."/>
            <person name="Castanera R."/>
            <person name="Culley D."/>
            <person name="Daum C."/>
            <person name="Ezra D."/>
            <person name="Gonzalez J."/>
            <person name="Henrissat B."/>
            <person name="Kuo A."/>
            <person name="Liang C."/>
            <person name="Lipzen A."/>
            <person name="Lutzoni F."/>
            <person name="Magnuson J."/>
            <person name="Mondo S."/>
            <person name="Nolan M."/>
            <person name="Ohm R."/>
            <person name="Pangilinan J."/>
            <person name="Park H.-J."/>
            <person name="Ramirez L."/>
            <person name="Alfaro M."/>
            <person name="Sun H."/>
            <person name="Tritt A."/>
            <person name="Yoshinaga Y."/>
            <person name="Zwiers L.-H."/>
            <person name="Turgeon B."/>
            <person name="Goodwin S."/>
            <person name="Spatafora J."/>
            <person name="Crous P."/>
            <person name="Grigoriev I."/>
        </authorList>
    </citation>
    <scope>NUCLEOTIDE SEQUENCE</scope>
    <source>
        <strain evidence="4">CBS 119925</strain>
    </source>
</reference>
<feature type="non-terminal residue" evidence="4">
    <location>
        <position position="1"/>
    </location>
</feature>
<dbReference type="Pfam" id="PF11807">
    <property type="entry name" value="UstYa"/>
    <property type="match status" value="1"/>
</dbReference>
<sequence>FKYNRTYTLPPTNETNAAWNDIFPNGAGFVQHPTLAPNTSGIAIFHQLHCLNQIRIGYYNTNRTLSDEIDPDFPDQPAHTRHCFDYLRQSLMCAADSNIEPVNSKLGGVTGWGNMRVCRRFDEVVEWAEKWKSGENQGSGLGV</sequence>
<evidence type="ECO:0000256" key="3">
    <source>
        <dbReference type="ARBA" id="ARBA00035112"/>
    </source>
</evidence>
<evidence type="ECO:0000256" key="1">
    <source>
        <dbReference type="ARBA" id="ARBA00004685"/>
    </source>
</evidence>
<dbReference type="GO" id="GO:0016491">
    <property type="term" value="F:oxidoreductase activity"/>
    <property type="evidence" value="ECO:0007669"/>
    <property type="project" value="UniProtKB-KW"/>
</dbReference>
<dbReference type="Proteomes" id="UP000799440">
    <property type="component" value="Unassembled WGS sequence"/>
</dbReference>
<dbReference type="EMBL" id="MU006563">
    <property type="protein sequence ID" value="KAF2750982.1"/>
    <property type="molecule type" value="Genomic_DNA"/>
</dbReference>
<accession>A0A6A6VK31</accession>
<organism evidence="4 5">
    <name type="scientific">Sporormia fimetaria CBS 119925</name>
    <dbReference type="NCBI Taxonomy" id="1340428"/>
    <lineage>
        <taxon>Eukaryota</taxon>
        <taxon>Fungi</taxon>
        <taxon>Dikarya</taxon>
        <taxon>Ascomycota</taxon>
        <taxon>Pezizomycotina</taxon>
        <taxon>Dothideomycetes</taxon>
        <taxon>Pleosporomycetidae</taxon>
        <taxon>Pleosporales</taxon>
        <taxon>Sporormiaceae</taxon>
        <taxon>Sporormia</taxon>
    </lineage>
</organism>
<dbReference type="AlphaFoldDB" id="A0A6A6VK31"/>
<keyword evidence="2" id="KW-0560">Oxidoreductase</keyword>
<evidence type="ECO:0008006" key="6">
    <source>
        <dbReference type="Google" id="ProtNLM"/>
    </source>
</evidence>
<dbReference type="GO" id="GO:0043386">
    <property type="term" value="P:mycotoxin biosynthetic process"/>
    <property type="evidence" value="ECO:0007669"/>
    <property type="project" value="InterPro"/>
</dbReference>